<evidence type="ECO:0000313" key="3">
    <source>
        <dbReference type="Proteomes" id="UP000008068"/>
    </source>
</evidence>
<dbReference type="AlphaFoldDB" id="G0PG78"/>
<dbReference type="InterPro" id="IPR013087">
    <property type="entry name" value="Znf_C2H2_type"/>
</dbReference>
<name>G0PG78_CAEBE</name>
<feature type="domain" description="C2H2-type" evidence="1">
    <location>
        <begin position="7"/>
        <end position="29"/>
    </location>
</feature>
<proteinExistence type="predicted"/>
<dbReference type="Proteomes" id="UP000008068">
    <property type="component" value="Unassembled WGS sequence"/>
</dbReference>
<dbReference type="FunCoup" id="G0PG78">
    <property type="interactions" value="373"/>
</dbReference>
<dbReference type="OMA" id="VRAKTCP"/>
<dbReference type="HOGENOM" id="CLU_141210_0_0_1"/>
<gene>
    <name evidence="2" type="ORF">CAEBREN_01124</name>
</gene>
<dbReference type="InParanoid" id="G0PG78"/>
<sequence>MSFDTYCRECATHYADTFTKNQHVQVVHHGITPPNPDISEELFYTINSHIPQVRAKTCPVCLVYFHTLSSCVCHVDNHHPPQSRVGCLMRPTKEAVIYEWERLIEAVFPGSLKFIRKSWRIVRDENHQMMGDTEDEEEEGDDNFYDI</sequence>
<keyword evidence="3" id="KW-1185">Reference proteome</keyword>
<evidence type="ECO:0000259" key="1">
    <source>
        <dbReference type="PROSITE" id="PS00028"/>
    </source>
</evidence>
<dbReference type="OrthoDB" id="5849548at2759"/>
<dbReference type="EMBL" id="GL380405">
    <property type="protein sequence ID" value="EGT54805.1"/>
    <property type="molecule type" value="Genomic_DNA"/>
</dbReference>
<protein>
    <recommendedName>
        <fullName evidence="1">C2H2-type domain-containing protein</fullName>
    </recommendedName>
</protein>
<evidence type="ECO:0000313" key="2">
    <source>
        <dbReference type="EMBL" id="EGT54805.1"/>
    </source>
</evidence>
<dbReference type="PROSITE" id="PS00028">
    <property type="entry name" value="ZINC_FINGER_C2H2_1"/>
    <property type="match status" value="1"/>
</dbReference>
<organism evidence="3">
    <name type="scientific">Caenorhabditis brenneri</name>
    <name type="common">Nematode worm</name>
    <dbReference type="NCBI Taxonomy" id="135651"/>
    <lineage>
        <taxon>Eukaryota</taxon>
        <taxon>Metazoa</taxon>
        <taxon>Ecdysozoa</taxon>
        <taxon>Nematoda</taxon>
        <taxon>Chromadorea</taxon>
        <taxon>Rhabditida</taxon>
        <taxon>Rhabditina</taxon>
        <taxon>Rhabditomorpha</taxon>
        <taxon>Rhabditoidea</taxon>
        <taxon>Rhabditidae</taxon>
        <taxon>Peloderinae</taxon>
        <taxon>Caenorhabditis</taxon>
    </lineage>
</organism>
<reference evidence="3" key="1">
    <citation type="submission" date="2011-07" db="EMBL/GenBank/DDBJ databases">
        <authorList>
            <consortium name="Caenorhabditis brenneri Sequencing and Analysis Consortium"/>
            <person name="Wilson R.K."/>
        </authorList>
    </citation>
    <scope>NUCLEOTIDE SEQUENCE [LARGE SCALE GENOMIC DNA]</scope>
    <source>
        <strain evidence="3">PB2801</strain>
    </source>
</reference>
<accession>G0PG78</accession>